<organism evidence="3 4">
    <name type="scientific">Aquibium carbonis</name>
    <dbReference type="NCBI Taxonomy" id="2495581"/>
    <lineage>
        <taxon>Bacteria</taxon>
        <taxon>Pseudomonadati</taxon>
        <taxon>Pseudomonadota</taxon>
        <taxon>Alphaproteobacteria</taxon>
        <taxon>Hyphomicrobiales</taxon>
        <taxon>Phyllobacteriaceae</taxon>
        <taxon>Aquibium</taxon>
    </lineage>
</organism>
<dbReference type="InterPro" id="IPR026928">
    <property type="entry name" value="FAX/IsoI-like"/>
</dbReference>
<dbReference type="InterPro" id="IPR040079">
    <property type="entry name" value="Glutathione_S-Trfase"/>
</dbReference>
<dbReference type="PANTHER" id="PTHR12289">
    <property type="entry name" value="METAXIN RELATED"/>
    <property type="match status" value="1"/>
</dbReference>
<dbReference type="InterPro" id="IPR036249">
    <property type="entry name" value="Thioredoxin-like_sf"/>
</dbReference>
<evidence type="ECO:0000259" key="1">
    <source>
        <dbReference type="Pfam" id="PF17171"/>
    </source>
</evidence>
<dbReference type="Proteomes" id="UP000278398">
    <property type="component" value="Unassembled WGS sequence"/>
</dbReference>
<dbReference type="Gene3D" id="1.20.1050.10">
    <property type="match status" value="1"/>
</dbReference>
<evidence type="ECO:0000313" key="3">
    <source>
        <dbReference type="EMBL" id="RST87675.1"/>
    </source>
</evidence>
<feature type="domain" description="Metaxin glutathione S-transferase" evidence="1">
    <location>
        <begin position="168"/>
        <end position="228"/>
    </location>
</feature>
<dbReference type="RefSeq" id="WP_126698171.1">
    <property type="nucleotide sequence ID" value="NZ_RWKW01000012.1"/>
</dbReference>
<dbReference type="SUPFAM" id="SSF52833">
    <property type="entry name" value="Thioredoxin-like"/>
    <property type="match status" value="1"/>
</dbReference>
<dbReference type="InterPro" id="IPR033468">
    <property type="entry name" value="Metaxin_GST"/>
</dbReference>
<dbReference type="OrthoDB" id="9815075at2"/>
<dbReference type="AlphaFoldDB" id="A0A429Z1S9"/>
<feature type="domain" description="Thioredoxin-like fold" evidence="2">
    <location>
        <begin position="20"/>
        <end position="116"/>
    </location>
</feature>
<dbReference type="EMBL" id="RWKW01000012">
    <property type="protein sequence ID" value="RST87675.1"/>
    <property type="molecule type" value="Genomic_DNA"/>
</dbReference>
<dbReference type="InterPro" id="IPR050931">
    <property type="entry name" value="Mito_Protein_Transport_Metaxin"/>
</dbReference>
<sequence>MPQLRVFTFFPAFGLPTGGPFALKVLKWLDIGGIAYEQVIENNSGKGPNKKNPWIELDGERIPDSEIIIDRLARVYGFDIDAGLDSVERARLHGFRRMIEEHLHMVFEWEMFVHPNGRPFVMEVARSMAPRPLAGLAATMVCRQLGKQLHARGIARHADDVIVRKGIADVDAIEAALGDQAYLAGDRPSLADVSAYGMMQPMARWPMSTPVADHIKSRPGLCAWLDRIERLGSSKTPTVR</sequence>
<name>A0A429Z1S9_9HYPH</name>
<dbReference type="SFLD" id="SFLDG01180">
    <property type="entry name" value="SUF1"/>
    <property type="match status" value="1"/>
</dbReference>
<reference evidence="3 4" key="1">
    <citation type="submission" date="2018-12" db="EMBL/GenBank/DDBJ databases">
        <title>Mesorhizobium carbonis sp. nov., isolated from coal mine water.</title>
        <authorList>
            <person name="Xin W."/>
            <person name="Xu Z."/>
            <person name="Xiang F."/>
            <person name="Zhang J."/>
            <person name="Xi L."/>
            <person name="Liu J."/>
        </authorList>
    </citation>
    <scope>NUCLEOTIDE SEQUENCE [LARGE SCALE GENOMIC DNA]</scope>
    <source>
        <strain evidence="3 4">B2.3</strain>
    </source>
</reference>
<dbReference type="SFLD" id="SFLDS00019">
    <property type="entry name" value="Glutathione_Transferase_(cytos"/>
    <property type="match status" value="1"/>
</dbReference>
<accession>A0A429Z1S9</accession>
<dbReference type="InterPro" id="IPR012336">
    <property type="entry name" value="Thioredoxin-like_fold"/>
</dbReference>
<comment type="caution">
    <text evidence="3">The sequence shown here is derived from an EMBL/GenBank/DDBJ whole genome shotgun (WGS) entry which is preliminary data.</text>
</comment>
<proteinExistence type="predicted"/>
<dbReference type="Pfam" id="PF17172">
    <property type="entry name" value="GST_N_4"/>
    <property type="match status" value="1"/>
</dbReference>
<protein>
    <submittedName>
        <fullName evidence="3">Glutathione S-transferase family protein</fullName>
    </submittedName>
</protein>
<dbReference type="PANTHER" id="PTHR12289:SF41">
    <property type="entry name" value="FAILED AXON CONNECTIONS-RELATED"/>
    <property type="match status" value="1"/>
</dbReference>
<gene>
    <name evidence="3" type="ORF">EJC49_03970</name>
</gene>
<dbReference type="GO" id="GO:0016740">
    <property type="term" value="F:transferase activity"/>
    <property type="evidence" value="ECO:0007669"/>
    <property type="project" value="UniProtKB-KW"/>
</dbReference>
<dbReference type="SFLD" id="SFLDG01200">
    <property type="entry name" value="SUF1.1"/>
    <property type="match status" value="1"/>
</dbReference>
<keyword evidence="4" id="KW-1185">Reference proteome</keyword>
<keyword evidence="3" id="KW-0808">Transferase</keyword>
<evidence type="ECO:0000259" key="2">
    <source>
        <dbReference type="Pfam" id="PF17172"/>
    </source>
</evidence>
<dbReference type="SUPFAM" id="SSF47616">
    <property type="entry name" value="GST C-terminal domain-like"/>
    <property type="match status" value="1"/>
</dbReference>
<dbReference type="Pfam" id="PF17171">
    <property type="entry name" value="GST_C_6"/>
    <property type="match status" value="1"/>
</dbReference>
<dbReference type="InterPro" id="IPR036282">
    <property type="entry name" value="Glutathione-S-Trfase_C_sf"/>
</dbReference>
<evidence type="ECO:0000313" key="4">
    <source>
        <dbReference type="Proteomes" id="UP000278398"/>
    </source>
</evidence>
<dbReference type="GO" id="GO:0005737">
    <property type="term" value="C:cytoplasm"/>
    <property type="evidence" value="ECO:0007669"/>
    <property type="project" value="TreeGrafter"/>
</dbReference>